<reference evidence="1 2" key="1">
    <citation type="submission" date="2021-02" db="EMBL/GenBank/DDBJ databases">
        <title>De Novo genome assembly of isolated myxobacteria.</title>
        <authorList>
            <person name="Stevens D.C."/>
        </authorList>
    </citation>
    <scope>NUCLEOTIDE SEQUENCE [LARGE SCALE GENOMIC DNA]</scope>
    <source>
        <strain evidence="2">SCPEA02</strain>
    </source>
</reference>
<proteinExistence type="predicted"/>
<sequence>MWGDVELRDLQGSATRLLEQVQRSESFERVREQVLVAQDLDEDLVTTMASQLVRSFRMYCQPRHLKPEAYIWEERAGGRVARIRPLSAIRFYWAGAEVHPYVPQTVWGEGAIHHSYSETESDNQLDFGATNFDSCGGFELGALGDALLELAEDEEIRRRADAYVPLKKLLVVRSLQCARMALQRAVGDEAFGALPRVMPFQFFATPGHDAPSCLLLDVR</sequence>
<protein>
    <submittedName>
        <fullName evidence="1">Uncharacterized protein</fullName>
    </submittedName>
</protein>
<organism evidence="1 2">
    <name type="scientific">Pyxidicoccus parkwayensis</name>
    <dbReference type="NCBI Taxonomy" id="2813578"/>
    <lineage>
        <taxon>Bacteria</taxon>
        <taxon>Pseudomonadati</taxon>
        <taxon>Myxococcota</taxon>
        <taxon>Myxococcia</taxon>
        <taxon>Myxococcales</taxon>
        <taxon>Cystobacterineae</taxon>
        <taxon>Myxococcaceae</taxon>
        <taxon>Pyxidicoccus</taxon>
    </lineage>
</organism>
<keyword evidence="2" id="KW-1185">Reference proteome</keyword>
<dbReference type="EMBL" id="CP071090">
    <property type="protein sequence ID" value="QSQ20330.1"/>
    <property type="molecule type" value="Genomic_DNA"/>
</dbReference>
<gene>
    <name evidence="1" type="ORF">JY651_34450</name>
</gene>
<evidence type="ECO:0000313" key="1">
    <source>
        <dbReference type="EMBL" id="QSQ20330.1"/>
    </source>
</evidence>
<name>A0ABX7NNH5_9BACT</name>
<accession>A0ABX7NNH5</accession>
<dbReference type="Proteomes" id="UP000662747">
    <property type="component" value="Chromosome"/>
</dbReference>
<evidence type="ECO:0000313" key="2">
    <source>
        <dbReference type="Proteomes" id="UP000662747"/>
    </source>
</evidence>
<dbReference type="RefSeq" id="WP_206721910.1">
    <property type="nucleotide sequence ID" value="NZ_CP071090.1"/>
</dbReference>